<evidence type="ECO:0000256" key="1">
    <source>
        <dbReference type="SAM" id="MobiDB-lite"/>
    </source>
</evidence>
<protein>
    <submittedName>
        <fullName evidence="2">Uncharacterized protein</fullName>
    </submittedName>
</protein>
<dbReference type="Proteomes" id="UP000051335">
    <property type="component" value="Unassembled WGS sequence"/>
</dbReference>
<evidence type="ECO:0000313" key="3">
    <source>
        <dbReference type="Proteomes" id="UP000051335"/>
    </source>
</evidence>
<gene>
    <name evidence="2" type="ORF">ALO75_200192</name>
</gene>
<organism evidence="2 3">
    <name type="scientific">Pseudomonas syringae pv. coryli</name>
    <dbReference type="NCBI Taxonomy" id="317659"/>
    <lineage>
        <taxon>Bacteria</taxon>
        <taxon>Pseudomonadati</taxon>
        <taxon>Pseudomonadota</taxon>
        <taxon>Gammaproteobacteria</taxon>
        <taxon>Pseudomonadales</taxon>
        <taxon>Pseudomonadaceae</taxon>
        <taxon>Pseudomonas</taxon>
    </lineage>
</organism>
<feature type="region of interest" description="Disordered" evidence="1">
    <location>
        <begin position="1"/>
        <end position="52"/>
    </location>
</feature>
<name>A0A0N8R3T7_9PSED</name>
<comment type="caution">
    <text evidence="2">The sequence shown here is derived from an EMBL/GenBank/DDBJ whole genome shotgun (WGS) entry which is preliminary data.</text>
</comment>
<keyword evidence="3" id="KW-1185">Reference proteome</keyword>
<dbReference type="AlphaFoldDB" id="A0A0N8R3T7"/>
<evidence type="ECO:0000313" key="2">
    <source>
        <dbReference type="EMBL" id="KPW90502.1"/>
    </source>
</evidence>
<accession>A0A0N8R3T7</accession>
<dbReference type="PATRIC" id="fig|317659.3.peg.999"/>
<feature type="compositionally biased region" description="Polar residues" evidence="1">
    <location>
        <begin position="20"/>
        <end position="30"/>
    </location>
</feature>
<proteinExistence type="predicted"/>
<dbReference type="EMBL" id="LJQC01000936">
    <property type="protein sequence ID" value="KPW90502.1"/>
    <property type="molecule type" value="Genomic_DNA"/>
</dbReference>
<reference evidence="2 3" key="1">
    <citation type="submission" date="2015-09" db="EMBL/GenBank/DDBJ databases">
        <title>Genome announcement of multiple Pseudomonas syringae strains.</title>
        <authorList>
            <person name="Thakur S."/>
            <person name="Wang P.W."/>
            <person name="Gong Y."/>
            <person name="Weir B.S."/>
            <person name="Guttman D.S."/>
        </authorList>
    </citation>
    <scope>NUCLEOTIDE SEQUENCE [LARGE SCALE GENOMIC DNA]</scope>
    <source>
        <strain evidence="2 3">ICMP17001</strain>
    </source>
</reference>
<sequence length="52" mass="6043">MNYRSRRRSLSPSAIADQIQIRTTSQTQPKPQIKLPNEKFRTTKSPHWAGFS</sequence>